<evidence type="ECO:0000313" key="2">
    <source>
        <dbReference type="Proteomes" id="UP000093111"/>
    </source>
</evidence>
<dbReference type="EMBL" id="LGLV01000021">
    <property type="protein sequence ID" value="OBZ92284.1"/>
    <property type="molecule type" value="Genomic_DNA"/>
</dbReference>
<dbReference type="RefSeq" id="WP_068958763.1">
    <property type="nucleotide sequence ID" value="NZ_LGLV01000021.1"/>
</dbReference>
<dbReference type="Proteomes" id="UP000093111">
    <property type="component" value="Unassembled WGS sequence"/>
</dbReference>
<keyword evidence="2" id="KW-1185">Reference proteome</keyword>
<sequence length="199" mass="22044">MQVNLKDAASVAPPQEAGKDIPHLAGLGATMRQVFAAHFMRDCPHILEIGGHIRPITPYLTHHPLSVTSVDPKTEAYEAAELNGRPCHVRHITAKFQQIDYHYQPGSYGLVLLGYSLKPFGRKDPLGDLLFSLIDNAKTVVIEYAPELERAASQVPHIISRPSVTVRGQFDLHLHDPEIAGTPYAARQFYVLDTRYSAS</sequence>
<dbReference type="SUPFAM" id="SSF53335">
    <property type="entry name" value="S-adenosyl-L-methionine-dependent methyltransferases"/>
    <property type="match status" value="1"/>
</dbReference>
<dbReference type="InterPro" id="IPR029063">
    <property type="entry name" value="SAM-dependent_MTases_sf"/>
</dbReference>
<dbReference type="AlphaFoldDB" id="A0A1C7NXU2"/>
<evidence type="ECO:0000313" key="1">
    <source>
        <dbReference type="EMBL" id="OBZ92284.1"/>
    </source>
</evidence>
<accession>A0A1C7NXU2</accession>
<evidence type="ECO:0008006" key="3">
    <source>
        <dbReference type="Google" id="ProtNLM"/>
    </source>
</evidence>
<proteinExistence type="predicted"/>
<reference evidence="1 2" key="1">
    <citation type="journal article" date="2016" name="Syst. Appl. Microbiol.">
        <title>Pararhizobium polonicum sp. nov. isolated from tumors on stone fruit rootstocks.</title>
        <authorList>
            <person name="Pulawska J."/>
            <person name="Kuzmanovic N."/>
            <person name="Willems A."/>
            <person name="Pothier J.F."/>
        </authorList>
    </citation>
    <scope>NUCLEOTIDE SEQUENCE [LARGE SCALE GENOMIC DNA]</scope>
    <source>
        <strain evidence="1 2">F5.1</strain>
    </source>
</reference>
<comment type="caution">
    <text evidence="1">The sequence shown here is derived from an EMBL/GenBank/DDBJ whole genome shotgun (WGS) entry which is preliminary data.</text>
</comment>
<dbReference type="PATRIC" id="fig|1612624.7.peg.3282"/>
<name>A0A1C7NXU2_9HYPH</name>
<dbReference type="OrthoDB" id="8354856at2"/>
<organism evidence="1 2">
    <name type="scientific">Pararhizobium polonicum</name>
    <dbReference type="NCBI Taxonomy" id="1612624"/>
    <lineage>
        <taxon>Bacteria</taxon>
        <taxon>Pseudomonadati</taxon>
        <taxon>Pseudomonadota</taxon>
        <taxon>Alphaproteobacteria</taxon>
        <taxon>Hyphomicrobiales</taxon>
        <taxon>Rhizobiaceae</taxon>
        <taxon>Rhizobium/Agrobacterium group</taxon>
        <taxon>Pararhizobium</taxon>
    </lineage>
</organism>
<dbReference type="STRING" id="1612624.ADU59_27715"/>
<gene>
    <name evidence="1" type="ORF">ADU59_27715</name>
</gene>
<protein>
    <recommendedName>
        <fullName evidence="3">Class I SAM-dependent methyltransferase</fullName>
    </recommendedName>
</protein>